<proteinExistence type="predicted"/>
<gene>
    <name evidence="2" type="ordered locus">WS1783</name>
</gene>
<dbReference type="KEGG" id="wsu:WS1783"/>
<sequence>MKIDRFYSVIIGTELLNGRRKDSHFEFLNARLVERGFSHVASFLLKDDPKLIKECFELIKRDERAAMFCFGGIGATPDDLTREMAALVFTQGESAFEPSAKRIILERFGEEAYPNRIQMAYVPLGAKPLANPINQIPGFGLENRYFFMPGFPSMAQAMVLEAITSFFDRYETVHAISVEIQAPEERIIAFMQSLPQEIEASSLPSMDLRLVFSMRCERLEILQESYANLTSYLQERNLTYQTL</sequence>
<evidence type="ECO:0000259" key="1">
    <source>
        <dbReference type="SMART" id="SM00852"/>
    </source>
</evidence>
<dbReference type="AlphaFoldDB" id="Q7M8A4"/>
<dbReference type="InterPro" id="IPR036425">
    <property type="entry name" value="MoaB/Mog-like_dom_sf"/>
</dbReference>
<dbReference type="InterPro" id="IPR001453">
    <property type="entry name" value="MoaB/Mog_dom"/>
</dbReference>
<feature type="domain" description="MoaB/Mog" evidence="1">
    <location>
        <begin position="7"/>
        <end position="170"/>
    </location>
</feature>
<dbReference type="PANTHER" id="PTHR13939">
    <property type="entry name" value="NICOTINAMIDE-NUCLEOTIDE AMIDOHYDROLASE PNCC"/>
    <property type="match status" value="1"/>
</dbReference>
<keyword evidence="3" id="KW-1185">Reference proteome</keyword>
<organism evidence="3">
    <name type="scientific">Wolinella succinogenes (strain ATCC 29543 / DSM 1740 / CCUG 13145 / JCM 31913 / LMG 7466 / NCTC 11488 / FDC 602W)</name>
    <name type="common">Vibrio succinogenes</name>
    <dbReference type="NCBI Taxonomy" id="273121"/>
    <lineage>
        <taxon>Bacteria</taxon>
        <taxon>Pseudomonadati</taxon>
        <taxon>Campylobacterota</taxon>
        <taxon>Epsilonproteobacteria</taxon>
        <taxon>Campylobacterales</taxon>
        <taxon>Helicobacteraceae</taxon>
        <taxon>Wolinella</taxon>
    </lineage>
</organism>
<dbReference type="HOGENOM" id="CLU_030805_0_1_7"/>
<dbReference type="EMBL" id="BX571661">
    <property type="protein sequence ID" value="CAE10805.1"/>
    <property type="molecule type" value="Genomic_DNA"/>
</dbReference>
<dbReference type="SUPFAM" id="SSF53218">
    <property type="entry name" value="Molybdenum cofactor biosynthesis proteins"/>
    <property type="match status" value="1"/>
</dbReference>
<dbReference type="Proteomes" id="UP000000422">
    <property type="component" value="Chromosome"/>
</dbReference>
<protein>
    <submittedName>
        <fullName evidence="2">CINA-RELATED PROTEIN</fullName>
    </submittedName>
</protein>
<dbReference type="PANTHER" id="PTHR13939:SF0">
    <property type="entry name" value="NMN AMIDOHYDROLASE-LIKE PROTEIN YFAY"/>
    <property type="match status" value="1"/>
</dbReference>
<dbReference type="InterPro" id="IPR050101">
    <property type="entry name" value="CinA"/>
</dbReference>
<dbReference type="Pfam" id="PF00994">
    <property type="entry name" value="MoCF_biosynth"/>
    <property type="match status" value="1"/>
</dbReference>
<dbReference type="Gene3D" id="3.40.980.10">
    <property type="entry name" value="MoaB/Mog-like domain"/>
    <property type="match status" value="1"/>
</dbReference>
<dbReference type="SMART" id="SM00852">
    <property type="entry name" value="MoCF_biosynth"/>
    <property type="match status" value="1"/>
</dbReference>
<name>Q7M8A4_WOLSU</name>
<accession>Q7M8A4</accession>
<dbReference type="RefSeq" id="WP_011139588.1">
    <property type="nucleotide sequence ID" value="NC_005090.1"/>
</dbReference>
<dbReference type="STRING" id="273121.WS1783"/>
<dbReference type="eggNOG" id="COG1058">
    <property type="taxonomic scope" value="Bacteria"/>
</dbReference>
<evidence type="ECO:0000313" key="2">
    <source>
        <dbReference type="EMBL" id="CAE10805.1"/>
    </source>
</evidence>
<reference evidence="2 3" key="1">
    <citation type="journal article" date="2003" name="Proc. Natl. Acad. Sci. U.S.A.">
        <title>Complete genome sequence and analysis of Wolinella succinogenes.</title>
        <authorList>
            <person name="Baar C."/>
            <person name="Eppinger M."/>
            <person name="Raddatz G."/>
            <person name="Simon JM."/>
            <person name="Lanz C."/>
            <person name="Klimmek O."/>
            <person name="Nandakumar R."/>
            <person name="Gross R."/>
            <person name="Rosinus A."/>
            <person name="Keller H."/>
            <person name="Jagtap P."/>
            <person name="Linke B."/>
            <person name="Meyer F."/>
            <person name="Lederer H."/>
            <person name="Schuster S.C."/>
        </authorList>
    </citation>
    <scope>NUCLEOTIDE SEQUENCE [LARGE SCALE GENOMIC DNA]</scope>
    <source>
        <strain evidence="3">ATCC 29543 / DSM 1740 / CCUG 13145 / JCM 31913 / LMG 7466 / NCTC 11488 / FDC 602W</strain>
    </source>
</reference>
<evidence type="ECO:0000313" key="3">
    <source>
        <dbReference type="Proteomes" id="UP000000422"/>
    </source>
</evidence>